<accession>A0A841N4H6</accession>
<name>A0A841N4H6_9FLAO</name>
<evidence type="ECO:0000313" key="3">
    <source>
        <dbReference type="Proteomes" id="UP000589738"/>
    </source>
</evidence>
<keyword evidence="3" id="KW-1185">Reference proteome</keyword>
<comment type="caution">
    <text evidence="2">The sequence shown here is derived from an EMBL/GenBank/DDBJ whole genome shotgun (WGS) entry which is preliminary data.</text>
</comment>
<dbReference type="RefSeq" id="WP_184163675.1">
    <property type="nucleotide sequence ID" value="NZ_JACHLC010000002.1"/>
</dbReference>
<evidence type="ECO:0008006" key="4">
    <source>
        <dbReference type="Google" id="ProtNLM"/>
    </source>
</evidence>
<organism evidence="2 3">
    <name type="scientific">Chryseobacterium shigense</name>
    <dbReference type="NCBI Taxonomy" id="297244"/>
    <lineage>
        <taxon>Bacteria</taxon>
        <taxon>Pseudomonadati</taxon>
        <taxon>Bacteroidota</taxon>
        <taxon>Flavobacteriia</taxon>
        <taxon>Flavobacteriales</taxon>
        <taxon>Weeksellaceae</taxon>
        <taxon>Chryseobacterium group</taxon>
        <taxon>Chryseobacterium</taxon>
    </lineage>
</organism>
<feature type="transmembrane region" description="Helical" evidence="1">
    <location>
        <begin position="12"/>
        <end position="31"/>
    </location>
</feature>
<dbReference type="Proteomes" id="UP000589738">
    <property type="component" value="Unassembled WGS sequence"/>
</dbReference>
<proteinExistence type="predicted"/>
<keyword evidence="1" id="KW-0812">Transmembrane</keyword>
<keyword evidence="1" id="KW-0472">Membrane</keyword>
<gene>
    <name evidence="2" type="ORF">HNP36_002453</name>
</gene>
<protein>
    <recommendedName>
        <fullName evidence="4">Bacteriocin-type signal sequence-containing protein</fullName>
    </recommendedName>
</protein>
<evidence type="ECO:0000256" key="1">
    <source>
        <dbReference type="SAM" id="Phobius"/>
    </source>
</evidence>
<evidence type="ECO:0000313" key="2">
    <source>
        <dbReference type="EMBL" id="MBB6371377.1"/>
    </source>
</evidence>
<reference evidence="2 3" key="1">
    <citation type="submission" date="2020-08" db="EMBL/GenBank/DDBJ databases">
        <title>Functional genomics of gut bacteria from endangered species of beetles.</title>
        <authorList>
            <person name="Carlos-Shanley C."/>
        </authorList>
    </citation>
    <scope>NUCLEOTIDE SEQUENCE [LARGE SCALE GENOMIC DNA]</scope>
    <source>
        <strain evidence="2 3">S00136</strain>
    </source>
</reference>
<keyword evidence="1" id="KW-1133">Transmembrane helix</keyword>
<dbReference type="EMBL" id="JACHLC010000002">
    <property type="protein sequence ID" value="MBB6371377.1"/>
    <property type="molecule type" value="Genomic_DNA"/>
</dbReference>
<dbReference type="AlphaFoldDB" id="A0A841N4H6"/>
<sequence>MLSFSLRINLLNFVNGIGIFINILSLLIELYEIKCKLAYNQIKIIMKKLNFQKKRLSKKELKEIKGARPVCPRVISCIDPDSGVELYGVTGVQDGYCC</sequence>